<accession>A0A378VTD2</accession>
<name>A0A378VTD2_NEIGO</name>
<evidence type="ECO:0000313" key="1">
    <source>
        <dbReference type="EMBL" id="SUA20069.1"/>
    </source>
</evidence>
<gene>
    <name evidence="1" type="ORF">NCTC11421_00147</name>
</gene>
<sequence>MGIEFADAQSGVDFALPCVLFAAGGDDAFQNGRTAFARFLLHQFGGGQAGDFDGQIDAVEQRTGNFASVTRDTFGRAAAGFDGMPEITARTRVHGSDKLEFGGIDGLARRAGNVDFAVFQRFAQNLQNFAVELGQFVQNKTP</sequence>
<organism evidence="1">
    <name type="scientific">Neisseria gonorrhoeae</name>
    <dbReference type="NCBI Taxonomy" id="485"/>
    <lineage>
        <taxon>Bacteria</taxon>
        <taxon>Pseudomonadati</taxon>
        <taxon>Pseudomonadota</taxon>
        <taxon>Betaproteobacteria</taxon>
        <taxon>Neisseriales</taxon>
        <taxon>Neisseriaceae</taxon>
        <taxon>Neisseria</taxon>
    </lineage>
</organism>
<proteinExistence type="predicted"/>
<dbReference type="AlphaFoldDB" id="A0A378VTD2"/>
<dbReference type="EMBL" id="UGRI01000001">
    <property type="protein sequence ID" value="SUA20069.1"/>
    <property type="molecule type" value="Genomic_DNA"/>
</dbReference>
<reference evidence="1" key="1">
    <citation type="submission" date="2018-06" db="EMBL/GenBank/DDBJ databases">
        <authorList>
            <consortium name="Pathogen Informatics"/>
            <person name="Doyle S."/>
        </authorList>
    </citation>
    <scope>NUCLEOTIDE SEQUENCE [LARGE SCALE GENOMIC DNA]</scope>
    <source>
        <strain evidence="1">NCTC11421</strain>
    </source>
</reference>
<protein>
    <submittedName>
        <fullName evidence="1">Uncharacterized protein</fullName>
    </submittedName>
</protein>